<evidence type="ECO:0000256" key="1">
    <source>
        <dbReference type="SAM" id="SignalP"/>
    </source>
</evidence>
<keyword evidence="3" id="KW-1185">Reference proteome</keyword>
<dbReference type="EMBL" id="SOZI01000004">
    <property type="protein sequence ID" value="TNY24257.1"/>
    <property type="molecule type" value="Genomic_DNA"/>
</dbReference>
<reference evidence="2 3" key="1">
    <citation type="submission" date="2019-03" db="EMBL/GenBank/DDBJ databases">
        <title>Rhodosporidium diobovatum UCD-FST 08-225 genome sequencing, assembly, and annotation.</title>
        <authorList>
            <person name="Fakankun I.U."/>
            <person name="Fristensky B."/>
            <person name="Levin D.B."/>
        </authorList>
    </citation>
    <scope>NUCLEOTIDE SEQUENCE [LARGE SCALE GENOMIC DNA]</scope>
    <source>
        <strain evidence="2 3">UCD-FST 08-225</strain>
    </source>
</reference>
<accession>A0A5C5G558</accession>
<keyword evidence="1" id="KW-0732">Signal</keyword>
<gene>
    <name evidence="2" type="ORF">DMC30DRAFT_193668</name>
</gene>
<dbReference type="AlphaFoldDB" id="A0A5C5G558"/>
<name>A0A5C5G558_9BASI</name>
<evidence type="ECO:0000313" key="2">
    <source>
        <dbReference type="EMBL" id="TNY24257.1"/>
    </source>
</evidence>
<sequence length="80" mass="8685">MTTRPHHQPKLALSLRLSLLHLARPPWSTLATSPQRRVRVSHSILTPSHPTYRATSALRSRALASPAACACAGPTRGEGR</sequence>
<feature type="signal peptide" evidence="1">
    <location>
        <begin position="1"/>
        <end position="31"/>
    </location>
</feature>
<evidence type="ECO:0000313" key="3">
    <source>
        <dbReference type="Proteomes" id="UP000311382"/>
    </source>
</evidence>
<comment type="caution">
    <text evidence="2">The sequence shown here is derived from an EMBL/GenBank/DDBJ whole genome shotgun (WGS) entry which is preliminary data.</text>
</comment>
<evidence type="ECO:0008006" key="4">
    <source>
        <dbReference type="Google" id="ProtNLM"/>
    </source>
</evidence>
<protein>
    <recommendedName>
        <fullName evidence="4">Secreted protein</fullName>
    </recommendedName>
</protein>
<organism evidence="2 3">
    <name type="scientific">Rhodotorula diobovata</name>
    <dbReference type="NCBI Taxonomy" id="5288"/>
    <lineage>
        <taxon>Eukaryota</taxon>
        <taxon>Fungi</taxon>
        <taxon>Dikarya</taxon>
        <taxon>Basidiomycota</taxon>
        <taxon>Pucciniomycotina</taxon>
        <taxon>Microbotryomycetes</taxon>
        <taxon>Sporidiobolales</taxon>
        <taxon>Sporidiobolaceae</taxon>
        <taxon>Rhodotorula</taxon>
    </lineage>
</organism>
<proteinExistence type="predicted"/>
<dbReference type="Proteomes" id="UP000311382">
    <property type="component" value="Unassembled WGS sequence"/>
</dbReference>
<feature type="chain" id="PRO_5022819857" description="Secreted protein" evidence="1">
    <location>
        <begin position="32"/>
        <end position="80"/>
    </location>
</feature>